<dbReference type="HOGENOM" id="CLU_847750_0_0_1"/>
<proteinExistence type="predicted"/>
<protein>
    <submittedName>
        <fullName evidence="2">Uncharacterized protein</fullName>
    </submittedName>
</protein>
<dbReference type="GeneID" id="9596294"/>
<keyword evidence="1" id="KW-0175">Coiled coil</keyword>
<feature type="coiled-coil region" evidence="1">
    <location>
        <begin position="133"/>
        <end position="174"/>
    </location>
</feature>
<name>D8Q4V8_SCHCM</name>
<evidence type="ECO:0000313" key="2">
    <source>
        <dbReference type="EMBL" id="EFI96857.1"/>
    </source>
</evidence>
<dbReference type="KEGG" id="scm:SCHCO_02502547"/>
<dbReference type="AlphaFoldDB" id="D8Q4V8"/>
<feature type="non-terminal residue" evidence="2">
    <location>
        <position position="328"/>
    </location>
</feature>
<dbReference type="EMBL" id="GL377306">
    <property type="protein sequence ID" value="EFI96857.1"/>
    <property type="molecule type" value="Genomic_DNA"/>
</dbReference>
<evidence type="ECO:0000313" key="3">
    <source>
        <dbReference type="Proteomes" id="UP000007431"/>
    </source>
</evidence>
<evidence type="ECO:0000256" key="1">
    <source>
        <dbReference type="SAM" id="Coils"/>
    </source>
</evidence>
<gene>
    <name evidence="2" type="ORF">SCHCODRAFT_109014</name>
</gene>
<accession>D8Q4V8</accession>
<keyword evidence="3" id="KW-1185">Reference proteome</keyword>
<dbReference type="RefSeq" id="XP_003031760.1">
    <property type="nucleotide sequence ID" value="XM_003031714.1"/>
</dbReference>
<sequence length="328" mass="36027">MSRNTISYDSANAKDSDTYLIKAKSPLMTPPPKSVDWSGGEHTLSTLSTLFPLARTCGSSANTYPRASLSEFIVEGFIFLDNRSPLTSGIFGATPTHKGRNALRHPAVHRNTYNVDMATTPASSNVTSAYDIVVKALEDKNAANAALAQAQSELKDLKETLARARKDEDVANEREYRLMGDLREMEKKVDDRESHILQVYALLDSIAVNWKEDREHVLKCAQCENAATVRFMDCGHTLCTRGCGEKVCANCHLNLPSASCDNHVWDHACPVIDCDTPATAVVPLTGSQAATALSGLRPFLNRVVDYVNDKAGEMTVMQEELDQRMDDD</sequence>
<reference evidence="2 3" key="1">
    <citation type="journal article" date="2010" name="Nat. Biotechnol.">
        <title>Genome sequence of the model mushroom Schizophyllum commune.</title>
        <authorList>
            <person name="Ohm R.A."/>
            <person name="de Jong J.F."/>
            <person name="Lugones L.G."/>
            <person name="Aerts A."/>
            <person name="Kothe E."/>
            <person name="Stajich J.E."/>
            <person name="de Vries R.P."/>
            <person name="Record E."/>
            <person name="Levasseur A."/>
            <person name="Baker S.E."/>
            <person name="Bartholomew K.A."/>
            <person name="Coutinho P.M."/>
            <person name="Erdmann S."/>
            <person name="Fowler T.J."/>
            <person name="Gathman A.C."/>
            <person name="Lombard V."/>
            <person name="Henrissat B."/>
            <person name="Knabe N."/>
            <person name="Kuees U."/>
            <person name="Lilly W.W."/>
            <person name="Lindquist E."/>
            <person name="Lucas S."/>
            <person name="Magnuson J.K."/>
            <person name="Piumi F."/>
            <person name="Raudaskoski M."/>
            <person name="Salamov A."/>
            <person name="Schmutz J."/>
            <person name="Schwarze F.W.M.R."/>
            <person name="vanKuyk P.A."/>
            <person name="Horton J.S."/>
            <person name="Grigoriev I.V."/>
            <person name="Woesten H.A.B."/>
        </authorList>
    </citation>
    <scope>NUCLEOTIDE SEQUENCE [LARGE SCALE GENOMIC DNA]</scope>
    <source>
        <strain evidence="3">H4-8 / FGSC 9210</strain>
    </source>
</reference>
<organism evidence="3">
    <name type="scientific">Schizophyllum commune (strain H4-8 / FGSC 9210)</name>
    <name type="common">Split gill fungus</name>
    <dbReference type="NCBI Taxonomy" id="578458"/>
    <lineage>
        <taxon>Eukaryota</taxon>
        <taxon>Fungi</taxon>
        <taxon>Dikarya</taxon>
        <taxon>Basidiomycota</taxon>
        <taxon>Agaricomycotina</taxon>
        <taxon>Agaricomycetes</taxon>
        <taxon>Agaricomycetidae</taxon>
        <taxon>Agaricales</taxon>
        <taxon>Schizophyllaceae</taxon>
        <taxon>Schizophyllum</taxon>
    </lineage>
</organism>
<dbReference type="VEuPathDB" id="FungiDB:SCHCODRAFT_02502547"/>
<dbReference type="InParanoid" id="D8Q4V8"/>
<dbReference type="Proteomes" id="UP000007431">
    <property type="component" value="Unassembled WGS sequence"/>
</dbReference>